<reference evidence="11 12" key="1">
    <citation type="submission" date="2015-01" db="EMBL/GenBank/DDBJ databases">
        <title>The Genome Sequence of Exophiala mesophila CBS40295.</title>
        <authorList>
            <consortium name="The Broad Institute Genomics Platform"/>
            <person name="Cuomo C."/>
            <person name="de Hoog S."/>
            <person name="Gorbushina A."/>
            <person name="Stielow B."/>
            <person name="Teixiera M."/>
            <person name="Abouelleil A."/>
            <person name="Chapman S.B."/>
            <person name="Priest M."/>
            <person name="Young S.K."/>
            <person name="Wortman J."/>
            <person name="Nusbaum C."/>
            <person name="Birren B."/>
        </authorList>
    </citation>
    <scope>NUCLEOTIDE SEQUENCE [LARGE SCALE GENOMIC DNA]</scope>
    <source>
        <strain evidence="11 12">CBS 40295</strain>
    </source>
</reference>
<evidence type="ECO:0000256" key="5">
    <source>
        <dbReference type="ARBA" id="ARBA00022989"/>
    </source>
</evidence>
<evidence type="ECO:0000259" key="10">
    <source>
        <dbReference type="PROSITE" id="PS50850"/>
    </source>
</evidence>
<sequence length="534" mass="60352">MTGKVVDEFPDKLGSAKELPADQESDNPRSLPAWEKPGFKGASLRFWRAFQRYAWDDPDKPKEEKWFLFKLDMFLLTSASLGYFSKNFDASNVNNAYVSGMKEALSMHGSELTYAYNCYTAGYVVGQIPAVILSTRIRPSILLPTLEVLWSIATFCCAAIHTSPQLYALRFLIGLFESAYFPIMIYLVASWYTKEERGKRTVIFYSTGAMAMMFSGYLQAGVYKNLDGKRGLEGWQWLFIVCGVISLPIAFIGYVMYPDFPETTRAFFLTEKERQFARDRLVREGLQPLGAAKWDRTKLFRIAKQWQFWLLPVGYWIVQASTPVYQPAFAIWLRSAGHSVYQANVWPTGQIAIGLVVQLLAGAISDSPLLGGRRWPVLIAMQVPTIIGCLLIVIWNISDSSKLFAYYVSWACVGTPGIYYAWYPDLIPHDHEMRGFVVAVSNTFSHIQSIWFTLAVWRTVEAPKFHKAFVAAMTLGFVLIGYVFVLRGLELRDRRIRQRAQDGAIDEESPNSPNEGADVSVEPSSNVKVAETKA</sequence>
<dbReference type="RefSeq" id="XP_016226942.1">
    <property type="nucleotide sequence ID" value="XM_016367424.1"/>
</dbReference>
<feature type="transmembrane region" description="Helical" evidence="9">
    <location>
        <begin position="201"/>
        <end position="223"/>
    </location>
</feature>
<dbReference type="SUPFAM" id="SSF103473">
    <property type="entry name" value="MFS general substrate transporter"/>
    <property type="match status" value="1"/>
</dbReference>
<feature type="transmembrane region" description="Helical" evidence="9">
    <location>
        <begin position="377"/>
        <end position="398"/>
    </location>
</feature>
<feature type="transmembrane region" description="Helical" evidence="9">
    <location>
        <begin position="167"/>
        <end position="189"/>
    </location>
</feature>
<feature type="transmembrane region" description="Helical" evidence="9">
    <location>
        <begin position="235"/>
        <end position="257"/>
    </location>
</feature>
<feature type="domain" description="Major facilitator superfamily (MFS) profile" evidence="10">
    <location>
        <begin position="75"/>
        <end position="493"/>
    </location>
</feature>
<feature type="region of interest" description="Disordered" evidence="8">
    <location>
        <begin position="1"/>
        <end position="35"/>
    </location>
</feature>
<gene>
    <name evidence="11" type="ORF">PV10_03033</name>
</gene>
<name>A0A0D2A8R7_EXOME</name>
<organism evidence="11 12">
    <name type="scientific">Exophiala mesophila</name>
    <name type="common">Black yeast-like fungus</name>
    <dbReference type="NCBI Taxonomy" id="212818"/>
    <lineage>
        <taxon>Eukaryota</taxon>
        <taxon>Fungi</taxon>
        <taxon>Dikarya</taxon>
        <taxon>Ascomycota</taxon>
        <taxon>Pezizomycotina</taxon>
        <taxon>Eurotiomycetes</taxon>
        <taxon>Chaetothyriomycetidae</taxon>
        <taxon>Chaetothyriales</taxon>
        <taxon>Herpotrichiellaceae</taxon>
        <taxon>Exophiala</taxon>
    </lineage>
</organism>
<dbReference type="InterPro" id="IPR020846">
    <property type="entry name" value="MFS_dom"/>
</dbReference>
<evidence type="ECO:0000313" key="11">
    <source>
        <dbReference type="EMBL" id="KIV95368.1"/>
    </source>
</evidence>
<keyword evidence="5 9" id="KW-1133">Transmembrane helix</keyword>
<feature type="transmembrane region" description="Helical" evidence="9">
    <location>
        <begin position="404"/>
        <end position="423"/>
    </location>
</feature>
<evidence type="ECO:0000256" key="2">
    <source>
        <dbReference type="ARBA" id="ARBA00022448"/>
    </source>
</evidence>
<dbReference type="VEuPathDB" id="FungiDB:PV10_03033"/>
<dbReference type="Proteomes" id="UP000054302">
    <property type="component" value="Unassembled WGS sequence"/>
</dbReference>
<dbReference type="GeneID" id="27320878"/>
<evidence type="ECO:0000256" key="1">
    <source>
        <dbReference type="ARBA" id="ARBA00004651"/>
    </source>
</evidence>
<dbReference type="PROSITE" id="PS50850">
    <property type="entry name" value="MFS"/>
    <property type="match status" value="1"/>
</dbReference>
<dbReference type="OMA" id="WQFWVLP"/>
<dbReference type="Pfam" id="PF07690">
    <property type="entry name" value="MFS_1"/>
    <property type="match status" value="1"/>
</dbReference>
<keyword evidence="3" id="KW-1003">Cell membrane</keyword>
<proteinExistence type="inferred from homology"/>
<evidence type="ECO:0000256" key="4">
    <source>
        <dbReference type="ARBA" id="ARBA00022692"/>
    </source>
</evidence>
<dbReference type="EMBL" id="KN847521">
    <property type="protein sequence ID" value="KIV95368.1"/>
    <property type="molecule type" value="Genomic_DNA"/>
</dbReference>
<protein>
    <recommendedName>
        <fullName evidence="10">Major facilitator superfamily (MFS) profile domain-containing protein</fullName>
    </recommendedName>
</protein>
<evidence type="ECO:0000256" key="7">
    <source>
        <dbReference type="ARBA" id="ARBA00037968"/>
    </source>
</evidence>
<evidence type="ECO:0000256" key="3">
    <source>
        <dbReference type="ARBA" id="ARBA00022475"/>
    </source>
</evidence>
<evidence type="ECO:0000256" key="9">
    <source>
        <dbReference type="SAM" id="Phobius"/>
    </source>
</evidence>
<dbReference type="OrthoDB" id="3639251at2759"/>
<keyword evidence="4 9" id="KW-0812">Transmembrane</keyword>
<keyword evidence="12" id="KW-1185">Reference proteome</keyword>
<comment type="similarity">
    <text evidence="7">Belongs to the major facilitator superfamily. Allantoate permease family.</text>
</comment>
<feature type="transmembrane region" description="Helical" evidence="9">
    <location>
        <begin position="469"/>
        <end position="489"/>
    </location>
</feature>
<dbReference type="FunFam" id="1.20.1250.20:FF:000065">
    <property type="entry name" value="Putative MFS pantothenate transporter"/>
    <property type="match status" value="1"/>
</dbReference>
<dbReference type="PANTHER" id="PTHR43791">
    <property type="entry name" value="PERMEASE-RELATED"/>
    <property type="match status" value="1"/>
</dbReference>
<comment type="subcellular location">
    <subcellularLocation>
        <location evidence="1">Cell membrane</location>
        <topology evidence="1">Multi-pass membrane protein</topology>
    </subcellularLocation>
</comment>
<dbReference type="HOGENOM" id="CLU_001265_4_2_1"/>
<keyword evidence="2" id="KW-0813">Transport</keyword>
<feature type="transmembrane region" description="Helical" evidence="9">
    <location>
        <begin position="141"/>
        <end position="161"/>
    </location>
</feature>
<evidence type="ECO:0000256" key="8">
    <source>
        <dbReference type="SAM" id="MobiDB-lite"/>
    </source>
</evidence>
<keyword evidence="6 9" id="KW-0472">Membrane</keyword>
<evidence type="ECO:0000313" key="12">
    <source>
        <dbReference type="Proteomes" id="UP000054302"/>
    </source>
</evidence>
<accession>A0A0D2A8R7</accession>
<dbReference type="InterPro" id="IPR036259">
    <property type="entry name" value="MFS_trans_sf"/>
</dbReference>
<feature type="transmembrane region" description="Helical" evidence="9">
    <location>
        <begin position="345"/>
        <end position="365"/>
    </location>
</feature>
<dbReference type="PANTHER" id="PTHR43791:SF37">
    <property type="entry name" value="MAJOR FACILITATOR SUPERFAMILY (MFS) PROFILE DOMAIN-CONTAINING PROTEIN"/>
    <property type="match status" value="1"/>
</dbReference>
<evidence type="ECO:0000256" key="6">
    <source>
        <dbReference type="ARBA" id="ARBA00023136"/>
    </source>
</evidence>
<dbReference type="InterPro" id="IPR011701">
    <property type="entry name" value="MFS"/>
</dbReference>
<dbReference type="GO" id="GO:0022857">
    <property type="term" value="F:transmembrane transporter activity"/>
    <property type="evidence" value="ECO:0007669"/>
    <property type="project" value="InterPro"/>
</dbReference>
<feature type="compositionally biased region" description="Basic and acidic residues" evidence="8">
    <location>
        <begin position="1"/>
        <end position="15"/>
    </location>
</feature>
<feature type="region of interest" description="Disordered" evidence="8">
    <location>
        <begin position="501"/>
        <end position="534"/>
    </location>
</feature>
<dbReference type="GO" id="GO:0005886">
    <property type="term" value="C:plasma membrane"/>
    <property type="evidence" value="ECO:0007669"/>
    <property type="project" value="UniProtKB-SubCell"/>
</dbReference>
<dbReference type="Gene3D" id="1.20.1250.20">
    <property type="entry name" value="MFS general substrate transporter like domains"/>
    <property type="match status" value="2"/>
</dbReference>
<dbReference type="AlphaFoldDB" id="A0A0D2A8R7"/>
<dbReference type="FunFam" id="1.20.1250.20:FF:000386">
    <property type="entry name" value="MFS general substrate transporter"/>
    <property type="match status" value="1"/>
</dbReference>
<feature type="transmembrane region" description="Helical" evidence="9">
    <location>
        <begin position="114"/>
        <end position="134"/>
    </location>
</feature>